<feature type="domain" description="Glycosyl hydrolase family 13 catalytic" evidence="15">
    <location>
        <begin position="21"/>
        <end position="366"/>
    </location>
</feature>
<feature type="active site" description="Nucleophile" evidence="11">
    <location>
        <position position="202"/>
    </location>
</feature>
<feature type="site" description="Transition state stabilizer" evidence="12">
    <location>
        <position position="294"/>
    </location>
</feature>
<evidence type="ECO:0000256" key="1">
    <source>
        <dbReference type="ARBA" id="ARBA00000548"/>
    </source>
</evidence>
<comment type="similarity">
    <text evidence="3">Belongs to the glycosyl hydrolase 13 family.</text>
</comment>
<dbReference type="InterPro" id="IPR017853">
    <property type="entry name" value="GH"/>
</dbReference>
<keyword evidence="8" id="KW-0106">Calcium</keyword>
<feature type="non-terminal residue" evidence="16">
    <location>
        <position position="1"/>
    </location>
</feature>
<feature type="active site" description="Proton donor" evidence="11">
    <location>
        <position position="226"/>
    </location>
</feature>
<dbReference type="Pfam" id="PF00128">
    <property type="entry name" value="Alpha-amylase"/>
    <property type="match status" value="1"/>
</dbReference>
<keyword evidence="10" id="KW-0326">Glycosidase</keyword>
<evidence type="ECO:0000256" key="10">
    <source>
        <dbReference type="ARBA" id="ARBA00023295"/>
    </source>
</evidence>
<feature type="binding site" evidence="14">
    <location>
        <position position="294"/>
    </location>
    <ligand>
        <name>substrate</name>
    </ligand>
</feature>
<dbReference type="InterPro" id="IPR013777">
    <property type="entry name" value="A-amylase-like"/>
</dbReference>
<keyword evidence="13" id="KW-1015">Disulfide bond</keyword>
<keyword evidence="6" id="KW-0732">Signal</keyword>
<accession>A0A146KF53</accession>
<feature type="disulfide bond" evidence="13">
    <location>
        <begin position="150"/>
        <end position="164"/>
    </location>
</feature>
<dbReference type="AlphaFoldDB" id="A0A146KF53"/>
<organism evidence="16">
    <name type="scientific">Trepomonas sp. PC1</name>
    <dbReference type="NCBI Taxonomy" id="1076344"/>
    <lineage>
        <taxon>Eukaryota</taxon>
        <taxon>Metamonada</taxon>
        <taxon>Diplomonadida</taxon>
        <taxon>Hexamitidae</taxon>
        <taxon>Hexamitinae</taxon>
        <taxon>Trepomonas</taxon>
    </lineage>
</organism>
<dbReference type="PIRSF" id="PIRSF001024">
    <property type="entry name" value="Alph-amyl_fung"/>
    <property type="match status" value="1"/>
</dbReference>
<dbReference type="SMART" id="SM00642">
    <property type="entry name" value="Aamy"/>
    <property type="match status" value="1"/>
</dbReference>
<evidence type="ECO:0000256" key="5">
    <source>
        <dbReference type="ARBA" id="ARBA00022723"/>
    </source>
</evidence>
<keyword evidence="7" id="KW-0378">Hydrolase</keyword>
<feature type="binding site" evidence="14">
    <location>
        <position position="200"/>
    </location>
    <ligand>
        <name>substrate</name>
    </ligand>
</feature>
<evidence type="ECO:0000256" key="14">
    <source>
        <dbReference type="PIRSR" id="PIRSR001024-5"/>
    </source>
</evidence>
<feature type="binding site" evidence="14">
    <location>
        <position position="123"/>
    </location>
    <ligand>
        <name>substrate</name>
    </ligand>
</feature>
<evidence type="ECO:0000256" key="7">
    <source>
        <dbReference type="ARBA" id="ARBA00022801"/>
    </source>
</evidence>
<dbReference type="InterPro" id="IPR006047">
    <property type="entry name" value="GH13_cat_dom"/>
</dbReference>
<dbReference type="EMBL" id="GDID01002480">
    <property type="protein sequence ID" value="JAP94126.1"/>
    <property type="molecule type" value="Transcribed_RNA"/>
</dbReference>
<dbReference type="GO" id="GO:0005509">
    <property type="term" value="F:calcium ion binding"/>
    <property type="evidence" value="ECO:0007669"/>
    <property type="project" value="InterPro"/>
</dbReference>
<evidence type="ECO:0000256" key="6">
    <source>
        <dbReference type="ARBA" id="ARBA00022729"/>
    </source>
</evidence>
<dbReference type="PANTHER" id="PTHR10357:SF215">
    <property type="entry name" value="ALPHA-AMYLASE 1"/>
    <property type="match status" value="1"/>
</dbReference>
<dbReference type="PANTHER" id="PTHR10357">
    <property type="entry name" value="ALPHA-AMYLASE FAMILY MEMBER"/>
    <property type="match status" value="1"/>
</dbReference>
<dbReference type="SUPFAM" id="SSF51445">
    <property type="entry name" value="(Trans)glycosidases"/>
    <property type="match status" value="1"/>
</dbReference>
<evidence type="ECO:0000313" key="16">
    <source>
        <dbReference type="EMBL" id="JAP94126.1"/>
    </source>
</evidence>
<comment type="cofactor">
    <cofactor evidence="2">
        <name>Ca(2+)</name>
        <dbReference type="ChEBI" id="CHEBI:29108"/>
    </cofactor>
</comment>
<dbReference type="GO" id="GO:0004556">
    <property type="term" value="F:alpha-amylase activity"/>
    <property type="evidence" value="ECO:0007669"/>
    <property type="project" value="UniProtKB-EC"/>
</dbReference>
<feature type="disulfide bond" evidence="13">
    <location>
        <begin position="35"/>
        <end position="42"/>
    </location>
</feature>
<feature type="binding site" evidence="14">
    <location>
        <position position="230"/>
    </location>
    <ligand>
        <name>substrate</name>
    </ligand>
</feature>
<sequence length="447" mass="52516">LLIAVFTYPNAKDWRKRRVYQIMTDRFASTNPRDCNDLGRYCGGNYRGLIQKLDYIKNLGFDAIWISPTQYQAQNGDWLYHGYSNADLYKSNPWFGSDQDLKDFVKEAHKRDIWVMADVIYNHMGNCAGGDTDFSCIATFPKWEHYHDLCQINNYNNEWEVQNCRLANLPDLNQQNNEVKNQLLHWAQWYIQEYDFDAYRIDTIKHVQHDFWRELRKVTPWYNIGEIFDGSYDFIKSYLGDQVQTAFNYPLFFRAKDVFAQQQSMEGLSGVFYEAQQKFGDGVKDMGVFFENHDNPRFLSLNGDKSRYANAIAMTMSWIGIPYIYYGCEQDMPGGNDPDNRRAMWKYGYDTNSYRFQQIKKLSQMRKNTNIDELDQQEVYKSYDIYAFMRGSKVLTVLTNKGYGFGTSIRINTNFDGNSRICNILKDEPLHRQEPNHVGLQGGNHPT</sequence>
<feature type="non-terminal residue" evidence="16">
    <location>
        <position position="447"/>
    </location>
</feature>
<keyword evidence="5" id="KW-0479">Metal-binding</keyword>
<gene>
    <name evidence="16" type="ORF">TPC1_13336</name>
</gene>
<feature type="binding site" evidence="14">
    <location>
        <position position="341"/>
    </location>
    <ligand>
        <name>substrate</name>
    </ligand>
</feature>
<dbReference type="Gene3D" id="3.20.20.80">
    <property type="entry name" value="Glycosidases"/>
    <property type="match status" value="1"/>
</dbReference>
<dbReference type="EC" id="3.2.1.1" evidence="4"/>
<evidence type="ECO:0000259" key="15">
    <source>
        <dbReference type="SMART" id="SM00642"/>
    </source>
</evidence>
<evidence type="ECO:0000256" key="12">
    <source>
        <dbReference type="PIRSR" id="PIRSR001024-2"/>
    </source>
</evidence>
<proteinExistence type="inferred from homology"/>
<evidence type="ECO:0000256" key="9">
    <source>
        <dbReference type="ARBA" id="ARBA00023277"/>
    </source>
</evidence>
<evidence type="ECO:0000256" key="4">
    <source>
        <dbReference type="ARBA" id="ARBA00012595"/>
    </source>
</evidence>
<reference evidence="16" key="1">
    <citation type="submission" date="2015-07" db="EMBL/GenBank/DDBJ databases">
        <title>Adaptation to a free-living lifestyle via gene acquisitions in the diplomonad Trepomonas sp. PC1.</title>
        <authorList>
            <person name="Xu F."/>
            <person name="Jerlstrom-Hultqvist J."/>
            <person name="Kolisko M."/>
            <person name="Simpson A.G.B."/>
            <person name="Roger A.J."/>
            <person name="Svard S.G."/>
            <person name="Andersson J.O."/>
        </authorList>
    </citation>
    <scope>NUCLEOTIDE SEQUENCE</scope>
    <source>
        <strain evidence="16">PC1</strain>
    </source>
</reference>
<evidence type="ECO:0000256" key="8">
    <source>
        <dbReference type="ARBA" id="ARBA00022837"/>
    </source>
</evidence>
<protein>
    <recommendedName>
        <fullName evidence="4">alpha-amylase</fullName>
        <ecNumber evidence="4">3.2.1.1</ecNumber>
    </recommendedName>
</protein>
<comment type="catalytic activity">
    <reaction evidence="1">
        <text>Endohydrolysis of (1-&gt;4)-alpha-D-glucosidic linkages in polysaccharides containing three or more (1-&gt;4)-alpha-linked D-glucose units.</text>
        <dbReference type="EC" id="3.2.1.1"/>
    </reaction>
</comment>
<evidence type="ECO:0000256" key="13">
    <source>
        <dbReference type="PIRSR" id="PIRSR001024-4"/>
    </source>
</evidence>
<dbReference type="GO" id="GO:0005975">
    <property type="term" value="P:carbohydrate metabolic process"/>
    <property type="evidence" value="ECO:0007669"/>
    <property type="project" value="InterPro"/>
</dbReference>
<keyword evidence="9" id="KW-0119">Carbohydrate metabolism</keyword>
<evidence type="ECO:0000256" key="11">
    <source>
        <dbReference type="PIRSR" id="PIRSR001024-1"/>
    </source>
</evidence>
<evidence type="ECO:0000256" key="2">
    <source>
        <dbReference type="ARBA" id="ARBA00001913"/>
    </source>
</evidence>
<name>A0A146KF53_9EUKA</name>
<evidence type="ECO:0000256" key="3">
    <source>
        <dbReference type="ARBA" id="ARBA00008061"/>
    </source>
</evidence>